<dbReference type="OrthoDB" id="2668145at2759"/>
<dbReference type="InterPro" id="IPR025314">
    <property type="entry name" value="DUF4219"/>
</dbReference>
<dbReference type="Proteomes" id="UP000092154">
    <property type="component" value="Unassembled WGS sequence"/>
</dbReference>
<reference evidence="2 3" key="1">
    <citation type="submission" date="2016-06" db="EMBL/GenBank/DDBJ databases">
        <title>Comparative genomics of the ectomycorrhizal sister species Rhizopogon vinicolor and Rhizopogon vesiculosus (Basidiomycota: Boletales) reveals a divergence of the mating type B locus.</title>
        <authorList>
            <consortium name="DOE Joint Genome Institute"/>
            <person name="Mujic A.B."/>
            <person name="Kuo A."/>
            <person name="Tritt A."/>
            <person name="Lipzen A."/>
            <person name="Chen C."/>
            <person name="Johnson J."/>
            <person name="Sharma A."/>
            <person name="Barry K."/>
            <person name="Grigoriev I.V."/>
            <person name="Spatafora J.W."/>
        </authorList>
    </citation>
    <scope>NUCLEOTIDE SEQUENCE [LARGE SCALE GENOMIC DNA]</scope>
    <source>
        <strain evidence="2 3">AM-OR11-026</strain>
    </source>
</reference>
<accession>A0A1B7MDT8</accession>
<evidence type="ECO:0000313" key="2">
    <source>
        <dbReference type="EMBL" id="OAX30773.1"/>
    </source>
</evidence>
<dbReference type="AlphaFoldDB" id="A0A1B7MDT8"/>
<evidence type="ECO:0000259" key="1">
    <source>
        <dbReference type="Pfam" id="PF13961"/>
    </source>
</evidence>
<dbReference type="STRING" id="1314800.A0A1B7MDT8"/>
<proteinExistence type="predicted"/>
<feature type="non-terminal residue" evidence="2">
    <location>
        <position position="73"/>
    </location>
</feature>
<protein>
    <recommendedName>
        <fullName evidence="1">DUF4219 domain-containing protein</fullName>
    </recommendedName>
</protein>
<keyword evidence="3" id="KW-1185">Reference proteome</keyword>
<dbReference type="InParanoid" id="A0A1B7MDT8"/>
<evidence type="ECO:0000313" key="3">
    <source>
        <dbReference type="Proteomes" id="UP000092154"/>
    </source>
</evidence>
<gene>
    <name evidence="2" type="ORF">K503DRAFT_666644</name>
</gene>
<dbReference type="Pfam" id="PF13961">
    <property type="entry name" value="DUF4219"/>
    <property type="match status" value="1"/>
</dbReference>
<sequence length="73" mass="8228">LTSNNYPTWKGEMKAYLRVKGVWVLVKGSETCPSDADAKAKWDVRADKAAGKLYLIYSVEQRMHIDAVQDDPV</sequence>
<name>A0A1B7MDT8_9AGAM</name>
<feature type="domain" description="DUF4219" evidence="1">
    <location>
        <begin position="1"/>
        <end position="23"/>
    </location>
</feature>
<organism evidence="2 3">
    <name type="scientific">Rhizopogon vinicolor AM-OR11-026</name>
    <dbReference type="NCBI Taxonomy" id="1314800"/>
    <lineage>
        <taxon>Eukaryota</taxon>
        <taxon>Fungi</taxon>
        <taxon>Dikarya</taxon>
        <taxon>Basidiomycota</taxon>
        <taxon>Agaricomycotina</taxon>
        <taxon>Agaricomycetes</taxon>
        <taxon>Agaricomycetidae</taxon>
        <taxon>Boletales</taxon>
        <taxon>Suillineae</taxon>
        <taxon>Rhizopogonaceae</taxon>
        <taxon>Rhizopogon</taxon>
    </lineage>
</organism>
<dbReference type="EMBL" id="KV449949">
    <property type="protein sequence ID" value="OAX30773.1"/>
    <property type="molecule type" value="Genomic_DNA"/>
</dbReference>
<feature type="non-terminal residue" evidence="2">
    <location>
        <position position="1"/>
    </location>
</feature>